<accession>A0ABX1JXE6</accession>
<feature type="domain" description="DUF6314" evidence="1">
    <location>
        <begin position="7"/>
        <end position="137"/>
    </location>
</feature>
<evidence type="ECO:0000313" key="2">
    <source>
        <dbReference type="EMBL" id="NKY38996.1"/>
    </source>
</evidence>
<dbReference type="Pfam" id="PF19834">
    <property type="entry name" value="DUF6314"/>
    <property type="match status" value="1"/>
</dbReference>
<proteinExistence type="predicted"/>
<keyword evidence="3" id="KW-1185">Reference proteome</keyword>
<organism evidence="2 3">
    <name type="scientific">Cellulomonas septica</name>
    <dbReference type="NCBI Taxonomy" id="285080"/>
    <lineage>
        <taxon>Bacteria</taxon>
        <taxon>Bacillati</taxon>
        <taxon>Actinomycetota</taxon>
        <taxon>Actinomycetes</taxon>
        <taxon>Micrococcales</taxon>
        <taxon>Cellulomonadaceae</taxon>
        <taxon>Cellulomonas</taxon>
    </lineage>
</organism>
<dbReference type="InterPro" id="IPR045632">
    <property type="entry name" value="DUF6314"/>
</dbReference>
<name>A0ABX1JXE6_9CELL</name>
<dbReference type="Proteomes" id="UP000777774">
    <property type="component" value="Unassembled WGS sequence"/>
</dbReference>
<evidence type="ECO:0000259" key="1">
    <source>
        <dbReference type="Pfam" id="PF19834"/>
    </source>
</evidence>
<protein>
    <recommendedName>
        <fullName evidence="1">DUF6314 domain-containing protein</fullName>
    </recommendedName>
</protein>
<dbReference type="RefSeq" id="WP_168678143.1">
    <property type="nucleotide sequence ID" value="NZ_JAAXOY010000085.1"/>
</dbReference>
<sequence>MDVLARFAGAWSVDRAVADARAGLDGTFRGTAAFVPTDDGGLACVEEGVLAFGGDERPATRRLWLRASGGGAVDVLFGDGRPFYGFDLRDDRWSGVHGCGDDTYTVTGRFVGDDAYEEVWHAVGPRKDYRLTTTYRRLPDDA</sequence>
<reference evidence="2 3" key="1">
    <citation type="submission" date="2020-04" db="EMBL/GenBank/DDBJ databases">
        <title>MicrobeNet Type strains.</title>
        <authorList>
            <person name="Nicholson A.C."/>
        </authorList>
    </citation>
    <scope>NUCLEOTIDE SEQUENCE [LARGE SCALE GENOMIC DNA]</scope>
    <source>
        <strain evidence="2 3">ATCC BAA-787</strain>
    </source>
</reference>
<dbReference type="EMBL" id="JAAXOY010000085">
    <property type="protein sequence ID" value="NKY38996.1"/>
    <property type="molecule type" value="Genomic_DNA"/>
</dbReference>
<gene>
    <name evidence="2" type="ORF">HGA02_05450</name>
</gene>
<evidence type="ECO:0000313" key="3">
    <source>
        <dbReference type="Proteomes" id="UP000777774"/>
    </source>
</evidence>
<comment type="caution">
    <text evidence="2">The sequence shown here is derived from an EMBL/GenBank/DDBJ whole genome shotgun (WGS) entry which is preliminary data.</text>
</comment>